<gene>
    <name evidence="1" type="ORF">K0T92_24340</name>
</gene>
<reference evidence="1 2" key="1">
    <citation type="submission" date="2021-07" db="EMBL/GenBank/DDBJ databases">
        <title>Paenibacillus radiodurans sp. nov., isolated from the southeastern edge of Tengger Desert.</title>
        <authorList>
            <person name="Zhang G."/>
        </authorList>
    </citation>
    <scope>NUCLEOTIDE SEQUENCE [LARGE SCALE GENOMIC DNA]</scope>
    <source>
        <strain evidence="1 2">DT7-4</strain>
    </source>
</reference>
<organism evidence="1 2">
    <name type="scientific">Paenibacillus oenotherae</name>
    <dbReference type="NCBI Taxonomy" id="1435645"/>
    <lineage>
        <taxon>Bacteria</taxon>
        <taxon>Bacillati</taxon>
        <taxon>Bacillota</taxon>
        <taxon>Bacilli</taxon>
        <taxon>Bacillales</taxon>
        <taxon>Paenibacillaceae</taxon>
        <taxon>Paenibacillus</taxon>
    </lineage>
</organism>
<keyword evidence="2" id="KW-1185">Reference proteome</keyword>
<dbReference type="Proteomes" id="UP000812277">
    <property type="component" value="Unassembled WGS sequence"/>
</dbReference>
<evidence type="ECO:0000313" key="2">
    <source>
        <dbReference type="Proteomes" id="UP000812277"/>
    </source>
</evidence>
<comment type="caution">
    <text evidence="1">The sequence shown here is derived from an EMBL/GenBank/DDBJ whole genome shotgun (WGS) entry which is preliminary data.</text>
</comment>
<proteinExistence type="predicted"/>
<accession>A0ABS7DD21</accession>
<evidence type="ECO:0000313" key="1">
    <source>
        <dbReference type="EMBL" id="MBW7477843.1"/>
    </source>
</evidence>
<sequence length="96" mass="11016">MDQKIIARINWVPTEQGGKKRFPLIEYSTAAQFLVDEVGQGWSVVLKIVSNHDNYETICDFSFLFPDRAPKRLLFVGSKFELYESKKVADGEIIEC</sequence>
<dbReference type="RefSeq" id="WP_219875225.1">
    <property type="nucleotide sequence ID" value="NZ_JAHZIJ010000039.1"/>
</dbReference>
<name>A0ABS7DD21_9BACL</name>
<dbReference type="EMBL" id="JAHZIJ010000039">
    <property type="protein sequence ID" value="MBW7477843.1"/>
    <property type="molecule type" value="Genomic_DNA"/>
</dbReference>
<protein>
    <submittedName>
        <fullName evidence="1">Uncharacterized protein</fullName>
    </submittedName>
</protein>